<organism evidence="1 2">
    <name type="scientific">Trichuris trichiura</name>
    <name type="common">Whipworm</name>
    <name type="synonym">Trichocephalus trichiurus</name>
    <dbReference type="NCBI Taxonomy" id="36087"/>
    <lineage>
        <taxon>Eukaryota</taxon>
        <taxon>Metazoa</taxon>
        <taxon>Ecdysozoa</taxon>
        <taxon>Nematoda</taxon>
        <taxon>Enoplea</taxon>
        <taxon>Dorylaimia</taxon>
        <taxon>Trichinellida</taxon>
        <taxon>Trichuridae</taxon>
        <taxon>Trichuris</taxon>
    </lineage>
</organism>
<dbReference type="Proteomes" id="UP000030665">
    <property type="component" value="Unassembled WGS sequence"/>
</dbReference>
<sequence length="196" mass="21376">MPLSCNSEPSCTHYLSGIPFRVSKLLAPVQVPEFVEDDPQVLLDMRKQQWSYSFEKEGEIVSLKEKSSIDSGNSSVSRCSSSFSGGSSITGKLGVLPAAGIYANDKAPVPLLNCTSVLLPSIVAVSAQAQVKAKTSPAVNIEEFEMLDSTPFHRLELKTLNEMDELRHVLTRNITVSNGDINNERKFFPGKDGQSQ</sequence>
<evidence type="ECO:0000313" key="1">
    <source>
        <dbReference type="EMBL" id="CDW51974.1"/>
    </source>
</evidence>
<reference evidence="1" key="2">
    <citation type="submission" date="2014-03" db="EMBL/GenBank/DDBJ databases">
        <title>The whipworm genome and dual-species transcriptomics of an intimate host-pathogen interaction.</title>
        <authorList>
            <person name="Foth B.J."/>
            <person name="Tsai I.J."/>
            <person name="Reid A.J."/>
            <person name="Bancroft A.J."/>
            <person name="Nichol S."/>
            <person name="Tracey A."/>
            <person name="Holroyd N."/>
            <person name="Cotton J.A."/>
            <person name="Stanley E.J."/>
            <person name="Zarowiecki M."/>
            <person name="Liu J.Z."/>
            <person name="Huckvale T."/>
            <person name="Cooper P.J."/>
            <person name="Grencis R.K."/>
            <person name="Berriman M."/>
        </authorList>
    </citation>
    <scope>NUCLEOTIDE SEQUENCE [LARGE SCALE GENOMIC DNA]</scope>
</reference>
<reference evidence="1" key="1">
    <citation type="submission" date="2014-01" db="EMBL/GenBank/DDBJ databases">
        <authorList>
            <person name="Aslett M."/>
        </authorList>
    </citation>
    <scope>NUCLEOTIDE SEQUENCE</scope>
</reference>
<dbReference type="EMBL" id="HG805813">
    <property type="protein sequence ID" value="CDW51974.1"/>
    <property type="molecule type" value="Genomic_DNA"/>
</dbReference>
<evidence type="ECO:0000313" key="2">
    <source>
        <dbReference type="Proteomes" id="UP000030665"/>
    </source>
</evidence>
<name>A0A077YW45_TRITR</name>
<proteinExistence type="predicted"/>
<dbReference type="OrthoDB" id="2018023at2759"/>
<protein>
    <submittedName>
        <fullName evidence="1">Uncharacterized protein</fullName>
    </submittedName>
</protein>
<dbReference type="AlphaFoldDB" id="A0A077YW45"/>
<keyword evidence="2" id="KW-1185">Reference proteome</keyword>
<accession>A0A077YW45</accession>
<gene>
    <name evidence="1" type="ORF">TTRE_0000023301</name>
</gene>